<organism evidence="6 7">
    <name type="scientific">Heyndrickxia shackletonii</name>
    <dbReference type="NCBI Taxonomy" id="157838"/>
    <lineage>
        <taxon>Bacteria</taxon>
        <taxon>Bacillati</taxon>
        <taxon>Bacillota</taxon>
        <taxon>Bacilli</taxon>
        <taxon>Bacillales</taxon>
        <taxon>Bacillaceae</taxon>
        <taxon>Heyndrickxia</taxon>
    </lineage>
</organism>
<evidence type="ECO:0000259" key="5">
    <source>
        <dbReference type="PROSITE" id="PS51078"/>
    </source>
</evidence>
<dbReference type="OrthoDB" id="9791752at2"/>
<reference evidence="6 7" key="1">
    <citation type="submission" date="2015-09" db="EMBL/GenBank/DDBJ databases">
        <title>Genome sequencing project for genomic taxonomy and phylogenomics of Bacillus-like bacteria.</title>
        <authorList>
            <person name="Liu B."/>
            <person name="Wang J."/>
            <person name="Zhu Y."/>
            <person name="Liu G."/>
            <person name="Chen Q."/>
            <person name="Chen Z."/>
            <person name="Lan J."/>
            <person name="Che J."/>
            <person name="Ge C."/>
            <person name="Shi H."/>
            <person name="Pan Z."/>
            <person name="Liu X."/>
        </authorList>
    </citation>
    <scope>NUCLEOTIDE SEQUENCE [LARGE SCALE GENOMIC DNA]</scope>
    <source>
        <strain evidence="6 7">LMG 18435</strain>
    </source>
</reference>
<dbReference type="AlphaFoldDB" id="A0A0Q3WS79"/>
<dbReference type="PATRIC" id="fig|157838.3.peg.5371"/>
<dbReference type="Proteomes" id="UP000051888">
    <property type="component" value="Unassembled WGS sequence"/>
</dbReference>
<dbReference type="GO" id="GO:0003700">
    <property type="term" value="F:DNA-binding transcription factor activity"/>
    <property type="evidence" value="ECO:0007669"/>
    <property type="project" value="TreeGrafter"/>
</dbReference>
<keyword evidence="2" id="KW-0238">DNA-binding</keyword>
<dbReference type="InterPro" id="IPR036390">
    <property type="entry name" value="WH_DNA-bd_sf"/>
</dbReference>
<dbReference type="InterPro" id="IPR005471">
    <property type="entry name" value="Tscrpt_reg_IclR_N"/>
</dbReference>
<dbReference type="GO" id="GO:0045892">
    <property type="term" value="P:negative regulation of DNA-templated transcription"/>
    <property type="evidence" value="ECO:0007669"/>
    <property type="project" value="UniProtKB-ARBA"/>
</dbReference>
<dbReference type="SUPFAM" id="SSF55781">
    <property type="entry name" value="GAF domain-like"/>
    <property type="match status" value="1"/>
</dbReference>
<dbReference type="SMART" id="SM00346">
    <property type="entry name" value="HTH_ICLR"/>
    <property type="match status" value="1"/>
</dbReference>
<evidence type="ECO:0000256" key="1">
    <source>
        <dbReference type="ARBA" id="ARBA00023015"/>
    </source>
</evidence>
<dbReference type="GO" id="GO:0003677">
    <property type="term" value="F:DNA binding"/>
    <property type="evidence" value="ECO:0007669"/>
    <property type="project" value="UniProtKB-KW"/>
</dbReference>
<gene>
    <name evidence="6" type="ORF">AN964_24415</name>
</gene>
<dbReference type="InterPro" id="IPR014757">
    <property type="entry name" value="Tscrpt_reg_IclR_C"/>
</dbReference>
<dbReference type="Pfam" id="PF09339">
    <property type="entry name" value="HTH_IclR"/>
    <property type="match status" value="1"/>
</dbReference>
<dbReference type="SUPFAM" id="SSF46785">
    <property type="entry name" value="Winged helix' DNA-binding domain"/>
    <property type="match status" value="1"/>
</dbReference>
<dbReference type="RefSeq" id="WP_055742377.1">
    <property type="nucleotide sequence ID" value="NZ_JAAIWL010000012.1"/>
</dbReference>
<proteinExistence type="predicted"/>
<dbReference type="Gene3D" id="1.10.10.10">
    <property type="entry name" value="Winged helix-like DNA-binding domain superfamily/Winged helix DNA-binding domain"/>
    <property type="match status" value="1"/>
</dbReference>
<keyword evidence="3" id="KW-0804">Transcription</keyword>
<feature type="domain" description="IclR-ED" evidence="5">
    <location>
        <begin position="66"/>
        <end position="243"/>
    </location>
</feature>
<keyword evidence="7" id="KW-1185">Reference proteome</keyword>
<comment type="caution">
    <text evidence="6">The sequence shown here is derived from an EMBL/GenBank/DDBJ whole genome shotgun (WGS) entry which is preliminary data.</text>
</comment>
<dbReference type="Gene3D" id="3.30.450.40">
    <property type="match status" value="1"/>
</dbReference>
<keyword evidence="1" id="KW-0805">Transcription regulation</keyword>
<dbReference type="STRING" id="157838.AN964_24415"/>
<evidence type="ECO:0000313" key="7">
    <source>
        <dbReference type="Proteomes" id="UP000051888"/>
    </source>
</evidence>
<dbReference type="InterPro" id="IPR029016">
    <property type="entry name" value="GAF-like_dom_sf"/>
</dbReference>
<dbReference type="PROSITE" id="PS51077">
    <property type="entry name" value="HTH_ICLR"/>
    <property type="match status" value="1"/>
</dbReference>
<evidence type="ECO:0000256" key="3">
    <source>
        <dbReference type="ARBA" id="ARBA00023163"/>
    </source>
</evidence>
<dbReference type="InterPro" id="IPR050707">
    <property type="entry name" value="HTH_MetabolicPath_Reg"/>
</dbReference>
<feature type="domain" description="HTH iclR-type" evidence="4">
    <location>
        <begin position="1"/>
        <end position="65"/>
    </location>
</feature>
<evidence type="ECO:0000259" key="4">
    <source>
        <dbReference type="PROSITE" id="PS51077"/>
    </source>
</evidence>
<evidence type="ECO:0000313" key="6">
    <source>
        <dbReference type="EMBL" id="KQL50771.1"/>
    </source>
</evidence>
<dbReference type="PANTHER" id="PTHR30136:SF24">
    <property type="entry name" value="HTH-TYPE TRANSCRIPTIONAL REPRESSOR ALLR"/>
    <property type="match status" value="1"/>
</dbReference>
<protein>
    <submittedName>
        <fullName evidence="6">IclR family transcriptional regulator</fullName>
    </submittedName>
</protein>
<dbReference type="PROSITE" id="PS51078">
    <property type="entry name" value="ICLR_ED"/>
    <property type="match status" value="1"/>
</dbReference>
<sequence>MQSLDRAMGIIKVLTSYKENRFLSITELAKECNLPVSSIHRLLQAMMKHEMIQQDPESKLYGLGNAWLEYGLKVYDSMDYVSIIRPELEKLMHAVGESVYLSKPLGMEALLIERIDCEQNTIRIHDQLGLRTPMNIGAANLTMLAFMTEAQRDQIMDKLVPKEDRIDFFELLKKIKSDGYLVREDEHTEGISTVAAPILNRLGEVVGAVSVKFISFQMTDVKMEFVINHVVNAGRNISKKMGYYYR</sequence>
<evidence type="ECO:0000256" key="2">
    <source>
        <dbReference type="ARBA" id="ARBA00023125"/>
    </source>
</evidence>
<name>A0A0Q3WS79_9BACI</name>
<accession>A0A0Q3WS79</accession>
<dbReference type="EMBL" id="LJJC01000015">
    <property type="protein sequence ID" value="KQL50771.1"/>
    <property type="molecule type" value="Genomic_DNA"/>
</dbReference>
<dbReference type="Pfam" id="PF01614">
    <property type="entry name" value="IclR_C"/>
    <property type="match status" value="1"/>
</dbReference>
<dbReference type="PANTHER" id="PTHR30136">
    <property type="entry name" value="HELIX-TURN-HELIX TRANSCRIPTIONAL REGULATOR, ICLR FAMILY"/>
    <property type="match status" value="1"/>
</dbReference>
<dbReference type="InterPro" id="IPR036388">
    <property type="entry name" value="WH-like_DNA-bd_sf"/>
</dbReference>